<feature type="compositionally biased region" description="Low complexity" evidence="1">
    <location>
        <begin position="808"/>
        <end position="817"/>
    </location>
</feature>
<accession>A0A1J4JI24</accession>
<feature type="region of interest" description="Disordered" evidence="1">
    <location>
        <begin position="1733"/>
        <end position="2064"/>
    </location>
</feature>
<dbReference type="PANTHER" id="PTHR47042">
    <property type="entry name" value="C2 DOMAIN-CONTAINING PROTEIN-LIKE"/>
    <property type="match status" value="1"/>
</dbReference>
<feature type="compositionally biased region" description="Basic and acidic residues" evidence="1">
    <location>
        <begin position="336"/>
        <end position="355"/>
    </location>
</feature>
<feature type="compositionally biased region" description="Low complexity" evidence="1">
    <location>
        <begin position="611"/>
        <end position="665"/>
    </location>
</feature>
<feature type="compositionally biased region" description="Low complexity" evidence="1">
    <location>
        <begin position="1817"/>
        <end position="1828"/>
    </location>
</feature>
<feature type="compositionally biased region" description="Polar residues" evidence="1">
    <location>
        <begin position="543"/>
        <end position="556"/>
    </location>
</feature>
<feature type="region of interest" description="Disordered" evidence="1">
    <location>
        <begin position="333"/>
        <end position="384"/>
    </location>
</feature>
<dbReference type="InterPro" id="IPR052847">
    <property type="entry name" value="Ext_Synaptotagmin/KAHRP-like"/>
</dbReference>
<feature type="compositionally biased region" description="Basic and acidic residues" evidence="1">
    <location>
        <begin position="1945"/>
        <end position="1958"/>
    </location>
</feature>
<feature type="compositionally biased region" description="Polar residues" evidence="1">
    <location>
        <begin position="1918"/>
        <end position="1927"/>
    </location>
</feature>
<dbReference type="PANTHER" id="PTHR47042:SF4">
    <property type="entry name" value="OS02G0313700 PROTEIN"/>
    <property type="match status" value="1"/>
</dbReference>
<feature type="compositionally biased region" description="Basic and acidic residues" evidence="1">
    <location>
        <begin position="1873"/>
        <end position="1884"/>
    </location>
</feature>
<dbReference type="CDD" id="cd00030">
    <property type="entry name" value="C2"/>
    <property type="match status" value="1"/>
</dbReference>
<feature type="compositionally biased region" description="Low complexity" evidence="1">
    <location>
        <begin position="1183"/>
        <end position="1194"/>
    </location>
</feature>
<feature type="compositionally biased region" description="Low complexity" evidence="1">
    <location>
        <begin position="987"/>
        <end position="1001"/>
    </location>
</feature>
<dbReference type="RefSeq" id="XP_068351482.1">
    <property type="nucleotide sequence ID" value="XM_068494577.1"/>
</dbReference>
<dbReference type="Gene3D" id="2.60.40.150">
    <property type="entry name" value="C2 domain"/>
    <property type="match status" value="1"/>
</dbReference>
<feature type="compositionally biased region" description="Polar residues" evidence="1">
    <location>
        <begin position="579"/>
        <end position="588"/>
    </location>
</feature>
<feature type="domain" description="C2" evidence="2">
    <location>
        <begin position="1578"/>
        <end position="1703"/>
    </location>
</feature>
<feature type="compositionally biased region" description="Basic residues" evidence="1">
    <location>
        <begin position="356"/>
        <end position="369"/>
    </location>
</feature>
<dbReference type="GeneID" id="94829281"/>
<feature type="region of interest" description="Disordered" evidence="1">
    <location>
        <begin position="429"/>
        <end position="937"/>
    </location>
</feature>
<feature type="region of interest" description="Disordered" evidence="1">
    <location>
        <begin position="984"/>
        <end position="1047"/>
    </location>
</feature>
<feature type="compositionally biased region" description="Polar residues" evidence="1">
    <location>
        <begin position="1736"/>
        <end position="1746"/>
    </location>
</feature>
<feature type="compositionally biased region" description="Acidic residues" evidence="1">
    <location>
        <begin position="1969"/>
        <end position="1980"/>
    </location>
</feature>
<keyword evidence="4" id="KW-1185">Reference proteome</keyword>
<reference evidence="3" key="1">
    <citation type="submission" date="2016-10" db="EMBL/GenBank/DDBJ databases">
        <authorList>
            <person name="Benchimol M."/>
            <person name="Almeida L.G."/>
            <person name="Vasconcelos A.T."/>
            <person name="Perreira-Neves A."/>
            <person name="Rosa I.A."/>
            <person name="Tasca T."/>
            <person name="Bogo M.R."/>
            <person name="de Souza W."/>
        </authorList>
    </citation>
    <scope>NUCLEOTIDE SEQUENCE [LARGE SCALE GENOMIC DNA]</scope>
    <source>
        <strain evidence="3">K</strain>
    </source>
</reference>
<feature type="compositionally biased region" description="Acidic residues" evidence="1">
    <location>
        <begin position="2005"/>
        <end position="2020"/>
    </location>
</feature>
<protein>
    <recommendedName>
        <fullName evidence="2">C2 domain-containing protein</fullName>
    </recommendedName>
</protein>
<proteinExistence type="predicted"/>
<dbReference type="PROSITE" id="PS50004">
    <property type="entry name" value="C2"/>
    <property type="match status" value="1"/>
</dbReference>
<name>A0A1J4JI24_9EUKA</name>
<feature type="compositionally biased region" description="Polar residues" evidence="1">
    <location>
        <begin position="734"/>
        <end position="749"/>
    </location>
</feature>
<dbReference type="OrthoDB" id="9942608at2759"/>
<feature type="compositionally biased region" description="Basic residues" evidence="1">
    <location>
        <begin position="865"/>
        <end position="879"/>
    </location>
</feature>
<dbReference type="InterPro" id="IPR006594">
    <property type="entry name" value="LisH"/>
</dbReference>
<feature type="compositionally biased region" description="Polar residues" evidence="1">
    <location>
        <begin position="1195"/>
        <end position="1204"/>
    </location>
</feature>
<feature type="compositionally biased region" description="Acidic residues" evidence="1">
    <location>
        <begin position="1832"/>
        <end position="1856"/>
    </location>
</feature>
<feature type="compositionally biased region" description="Low complexity" evidence="1">
    <location>
        <begin position="1087"/>
        <end position="1107"/>
    </location>
</feature>
<feature type="compositionally biased region" description="Low complexity" evidence="1">
    <location>
        <begin position="903"/>
        <end position="914"/>
    </location>
</feature>
<feature type="compositionally biased region" description="Acidic residues" evidence="1">
    <location>
        <begin position="1801"/>
        <end position="1810"/>
    </location>
</feature>
<feature type="compositionally biased region" description="Basic residues" evidence="1">
    <location>
        <begin position="146"/>
        <end position="156"/>
    </location>
</feature>
<feature type="region of interest" description="Disordered" evidence="1">
    <location>
        <begin position="1078"/>
        <end position="1216"/>
    </location>
</feature>
<feature type="compositionally biased region" description="Low complexity" evidence="1">
    <location>
        <begin position="1769"/>
        <end position="1791"/>
    </location>
</feature>
<dbReference type="EMBL" id="MLAK01001060">
    <property type="protein sequence ID" value="OHS98345.1"/>
    <property type="molecule type" value="Genomic_DNA"/>
</dbReference>
<feature type="compositionally biased region" description="Basic and acidic residues" evidence="1">
    <location>
        <begin position="771"/>
        <end position="781"/>
    </location>
</feature>
<feature type="compositionally biased region" description="Low complexity" evidence="1">
    <location>
        <begin position="2046"/>
        <end position="2064"/>
    </location>
</feature>
<evidence type="ECO:0000313" key="3">
    <source>
        <dbReference type="EMBL" id="OHS98345.1"/>
    </source>
</evidence>
<sequence>MSAGKLKITPEVINQLKQKGIFYNLTAEYFEKISESVVDSNIENATSPKIDQSKLAQKIANELVLQYLRHYNLKHTISSAKKESRNVVSPKQKESWTKRQLLFQQNSLLISQLLADHNKKFLGSQSDSLMLDEISSSANSKSGEKGKKRKIVKRKLISSSSSDASNEGKRKRVRKNIISSESDSDAAGRKRKRIVKRNDKKVLNDKKDLNDEIDEDDSYSDVQKPSTRRTRTQGKKIITKKNKKSIPPSSSDSDSESNDGHQKSDTDLSQVPPKGMKGYKGRLVAALDLIPGDSTSESELSQAAPFETNLDSWKDNKREAISELGVLCEAQGKNDTNQKIEDKNEKKGEYRDQRRNTPRPKKTTNKIHLKKNDQSMSSSDINLSQLSPIDSSKINWLKHDINSSNNGKVENPPSPLAQTRDVKIDNENKSSEEFHFSSSSSSSSESTSKKQNNNKTNTLLKQDDDKSESDLSQVPPRNMKDFLSNQHRVIDEVQNDAISSSDHSTGNSGKKKKKMVKKMKLAIPKKLVIQKSESESSSDASSTKPVSKLISNQNEKGNNKSEEDISFSSSSSSDDNKKQTLNSLNQAGNEIERSVKNLSSSAAQEEKHNYSLSNSSSDIISDSSDDSSPGPGTLDSINVPTTLNTPPNHLPDTSSYSYDSEYSDNNDNKTKSEPVSAPIDGRPHSPTRKNKFDRNDIEKKPVRNSPPKVTKNSSFSSSSSSSDDDGIEAGMTGSLLQNQSGMYSTSTLMKSEHEYDSDLSSSTTNLSQVHLKSDPEFEKLRYNSLKHANSKPENPNQFIPPQSPKQTFFNNDDNNSSADLSISVDLSKNHDNTPKKPVNSPIATRQAEKIESDSNKNDKKDVKKQEKKRPAKKKARKSKKGENSDSSSIHGVTRDVKIDDEGSSSSQLSSNEGSLVRKKHTKKVKQLDKNGNLVTASEAEINKIIGHSSDSSSRISGVDLSQISDIEYKKQSLKDLKRIKRSQFGKSFSSAKSSSSSSSSSSDDEVIPQTKPQQHQQPQKPIEKSTQKEEPKVQTREIDINENMKNAVYGDDIERDFFSGSAPLSEKEPVVAHLAPVKEEKAKKVQKSTSYSSSSSDDGASATKASSILRSELSQIDDNHGIHMQKERKKKVHQMEGDESQSTTTTSSLNSDLSQIDNNHGIRMKREKRKKVRQMDNEDDAQSSSTATTTASSTLNSDLSQIDNTHGIHMKKEKRKKVKQLDNSLGNSSTVTGSTENLSLVPAKKNLNIPQEKHKKVKEMNHALISSSGSSNLSKIPVDEISSFTENVHEAIENILIKSDLLVEQREVKVTPEITSSEQMSLHLNSELTEGEAVREVKRKVDGLLTTETTIPYVSQGLRVRAVEDDSSAVFGRLELPLNNGEMQFDSEISELDVEFDTVNGKYQKSPFIKKPYSINRTPKSYKQADFGESVTAKYRSAASSVKNASVNDSIFTFELSTSSTTQSSEDSSEMYNERDIEISDTEEEDNDVAPNKINFEIKPANSDDDGSILQQFKKNAIILSSSSDDQEDYNNKYKTTTKGGITLIMLSSSDDGEEEVKERGLASFNESIQLDNDDENETEELQQNVEYIEQQTPDFEGEMTLKVTVVEARGLKQTDIGPLDPYCFLNLKKRTHRTKTIRSATSPIWDQQFIFNFIANDTTDSSRTMLSVKIFTEDKFSGDREIAHGEINIRDLKRNTFIDEWIKLKPAPGVKKGGEVRLTLLLEPKETDILISPRKTPTTPAATFNNDDEKEIAPRTPASAYGSRFYDSSSSSTTSTIRKSSSSSSSSSSDSENENSAHIEEEEEEEEIEPAVAVLQPPQAQTPPNQQSNEYEYEEDFEEEEENAEYVEYEEEEEVNTFKINYEEDDDEDNDEKVTKKNQKIESEIEEVDFNKLNIKKTNKLDKPPKPQQKVSPSKQNGEADSSLNLATLPPLSGSEFANVSELKPIDSFEENSKFDQDDIDSSKLLNMDDDDDDVDDVDIIDHHKNDKSTKKNPKNNQKAHQNDEEEEYEFFEENDDGSYEASLDSVVVTPPANNVINGDDDSMSSKSSSSVSSVFVDELNGV</sequence>
<feature type="compositionally biased region" description="Low complexity" evidence="1">
    <location>
        <begin position="1008"/>
        <end position="1020"/>
    </location>
</feature>
<gene>
    <name evidence="3" type="ORF">TRFO_08928</name>
</gene>
<feature type="compositionally biased region" description="Low complexity" evidence="1">
    <location>
        <begin position="436"/>
        <end position="457"/>
    </location>
</feature>
<feature type="compositionally biased region" description="Basic and acidic residues" evidence="1">
    <location>
        <begin position="1981"/>
        <end position="1991"/>
    </location>
</feature>
<feature type="region of interest" description="Disordered" evidence="1">
    <location>
        <begin position="135"/>
        <end position="199"/>
    </location>
</feature>
<feature type="compositionally biased region" description="Basic and acidic residues" evidence="1">
    <location>
        <begin position="846"/>
        <end position="864"/>
    </location>
</feature>
<feature type="compositionally biased region" description="Polar residues" evidence="1">
    <location>
        <begin position="791"/>
        <end position="807"/>
    </location>
</feature>
<feature type="compositionally biased region" description="Basic residues" evidence="1">
    <location>
        <begin position="1162"/>
        <end position="1172"/>
    </location>
</feature>
<dbReference type="InterPro" id="IPR035892">
    <property type="entry name" value="C2_domain_sf"/>
</dbReference>
<feature type="region of interest" description="Disordered" evidence="1">
    <location>
        <begin position="211"/>
        <end position="279"/>
    </location>
</feature>
<dbReference type="PROSITE" id="PS50896">
    <property type="entry name" value="LISH"/>
    <property type="match status" value="1"/>
</dbReference>
<dbReference type="SMART" id="SM00239">
    <property type="entry name" value="C2"/>
    <property type="match status" value="1"/>
</dbReference>
<feature type="compositionally biased region" description="Polar residues" evidence="1">
    <location>
        <begin position="496"/>
        <end position="508"/>
    </location>
</feature>
<dbReference type="SUPFAM" id="SSF49562">
    <property type="entry name" value="C2 domain (Calcium/lipid-binding domain, CaLB)"/>
    <property type="match status" value="1"/>
</dbReference>
<evidence type="ECO:0000259" key="2">
    <source>
        <dbReference type="PROSITE" id="PS50004"/>
    </source>
</evidence>
<dbReference type="Pfam" id="PF00168">
    <property type="entry name" value="C2"/>
    <property type="match status" value="1"/>
</dbReference>
<feature type="compositionally biased region" description="Polar residues" evidence="1">
    <location>
        <begin position="374"/>
        <end position="384"/>
    </location>
</feature>
<feature type="compositionally biased region" description="Low complexity" evidence="1">
    <location>
        <begin position="758"/>
        <end position="767"/>
    </location>
</feature>
<feature type="compositionally biased region" description="Basic residues" evidence="1">
    <location>
        <begin position="509"/>
        <end position="520"/>
    </location>
</feature>
<feature type="compositionally biased region" description="Basic residues" evidence="1">
    <location>
        <begin position="226"/>
        <end position="244"/>
    </location>
</feature>
<evidence type="ECO:0000256" key="1">
    <source>
        <dbReference type="SAM" id="MobiDB-lite"/>
    </source>
</evidence>
<organism evidence="3 4">
    <name type="scientific">Tritrichomonas foetus</name>
    <dbReference type="NCBI Taxonomy" id="1144522"/>
    <lineage>
        <taxon>Eukaryota</taxon>
        <taxon>Metamonada</taxon>
        <taxon>Parabasalia</taxon>
        <taxon>Tritrichomonadida</taxon>
        <taxon>Tritrichomonadidae</taxon>
        <taxon>Tritrichomonas</taxon>
    </lineage>
</organism>
<comment type="caution">
    <text evidence="3">The sequence shown here is derived from an EMBL/GenBank/DDBJ whole genome shotgun (WGS) entry which is preliminary data.</text>
</comment>
<evidence type="ECO:0000313" key="4">
    <source>
        <dbReference type="Proteomes" id="UP000179807"/>
    </source>
</evidence>
<feature type="compositionally biased region" description="Low complexity" evidence="1">
    <location>
        <begin position="1140"/>
        <end position="1155"/>
    </location>
</feature>
<dbReference type="InterPro" id="IPR000008">
    <property type="entry name" value="C2_dom"/>
</dbReference>
<feature type="compositionally biased region" description="Basic and acidic residues" evidence="1">
    <location>
        <begin position="690"/>
        <end position="701"/>
    </location>
</feature>
<dbReference type="VEuPathDB" id="TrichDB:TRFO_08928"/>
<feature type="compositionally biased region" description="Basic and acidic residues" evidence="1">
    <location>
        <begin position="1021"/>
        <end position="1039"/>
    </location>
</feature>
<dbReference type="Proteomes" id="UP000179807">
    <property type="component" value="Unassembled WGS sequence"/>
</dbReference>